<dbReference type="SUPFAM" id="SSF52540">
    <property type="entry name" value="P-loop containing nucleoside triphosphate hydrolases"/>
    <property type="match status" value="1"/>
</dbReference>
<dbReference type="EMBL" id="JBHMCA010000017">
    <property type="protein sequence ID" value="MFB9442665.1"/>
    <property type="molecule type" value="Genomic_DNA"/>
</dbReference>
<dbReference type="Gene3D" id="3.40.50.300">
    <property type="entry name" value="P-loop containing nucleotide triphosphate hydrolases"/>
    <property type="match status" value="1"/>
</dbReference>
<evidence type="ECO:0000313" key="5">
    <source>
        <dbReference type="EMBL" id="MFB9442665.1"/>
    </source>
</evidence>
<evidence type="ECO:0000259" key="4">
    <source>
        <dbReference type="PROSITE" id="PS50893"/>
    </source>
</evidence>
<feature type="domain" description="ABC transporter" evidence="4">
    <location>
        <begin position="5"/>
        <end position="227"/>
    </location>
</feature>
<accession>A0ABV5M1I1</accession>
<dbReference type="SMART" id="SM00382">
    <property type="entry name" value="AAA"/>
    <property type="match status" value="1"/>
</dbReference>
<dbReference type="PROSITE" id="PS50893">
    <property type="entry name" value="ABC_TRANSPORTER_2"/>
    <property type="match status" value="1"/>
</dbReference>
<evidence type="ECO:0000256" key="3">
    <source>
        <dbReference type="ARBA" id="ARBA00022840"/>
    </source>
</evidence>
<organism evidence="5 6">
    <name type="scientific">Dactylosporangium vinaceum</name>
    <dbReference type="NCBI Taxonomy" id="53362"/>
    <lineage>
        <taxon>Bacteria</taxon>
        <taxon>Bacillati</taxon>
        <taxon>Actinomycetota</taxon>
        <taxon>Actinomycetes</taxon>
        <taxon>Micromonosporales</taxon>
        <taxon>Micromonosporaceae</taxon>
        <taxon>Dactylosporangium</taxon>
    </lineage>
</organism>
<evidence type="ECO:0000256" key="2">
    <source>
        <dbReference type="ARBA" id="ARBA00022741"/>
    </source>
</evidence>
<dbReference type="RefSeq" id="WP_223103404.1">
    <property type="nucleotide sequence ID" value="NZ_CP061913.1"/>
</dbReference>
<dbReference type="InterPro" id="IPR003439">
    <property type="entry name" value="ABC_transporter-like_ATP-bd"/>
</dbReference>
<keyword evidence="6" id="KW-1185">Reference proteome</keyword>
<keyword evidence="1" id="KW-0813">Transport</keyword>
<keyword evidence="2" id="KW-0547">Nucleotide-binding</keyword>
<name>A0ABV5M1I1_9ACTN</name>
<dbReference type="GO" id="GO:0005524">
    <property type="term" value="F:ATP binding"/>
    <property type="evidence" value="ECO:0007669"/>
    <property type="project" value="UniProtKB-KW"/>
</dbReference>
<keyword evidence="3 5" id="KW-0067">ATP-binding</keyword>
<dbReference type="Proteomes" id="UP001589608">
    <property type="component" value="Unassembled WGS sequence"/>
</dbReference>
<dbReference type="Pfam" id="PF00005">
    <property type="entry name" value="ABC_tran"/>
    <property type="match status" value="1"/>
</dbReference>
<dbReference type="CDD" id="cd03230">
    <property type="entry name" value="ABC_DR_subfamily_A"/>
    <property type="match status" value="1"/>
</dbReference>
<gene>
    <name evidence="5" type="ORF">ACFFTR_06155</name>
</gene>
<comment type="caution">
    <text evidence="5">The sequence shown here is derived from an EMBL/GenBank/DDBJ whole genome shotgun (WGS) entry which is preliminary data.</text>
</comment>
<evidence type="ECO:0000313" key="6">
    <source>
        <dbReference type="Proteomes" id="UP001589608"/>
    </source>
</evidence>
<evidence type="ECO:0000256" key="1">
    <source>
        <dbReference type="ARBA" id="ARBA00022448"/>
    </source>
</evidence>
<dbReference type="PANTHER" id="PTHR42939">
    <property type="entry name" value="ABC TRANSPORTER ATP-BINDING PROTEIN ALBC-RELATED"/>
    <property type="match status" value="1"/>
</dbReference>
<dbReference type="InterPro" id="IPR051782">
    <property type="entry name" value="ABC_Transporter_VariousFunc"/>
</dbReference>
<dbReference type="PANTHER" id="PTHR42939:SF1">
    <property type="entry name" value="ABC TRANSPORTER ATP-BINDING PROTEIN ALBC-RELATED"/>
    <property type="match status" value="1"/>
</dbReference>
<sequence length="281" mass="30508">MTPALEATGLGRRYRRTWALRDCSLSLPPGRVIGLLGPNGAGKTTLLSLATGLLRPSTGDVHVLGRPPRSAIAEVGFVAQDKPLYRSLTVAETLSVGDWLNPRWDLALARQRMARADIPLRQKVGSLSGGQRSQLALAMALGKRPKLLLLDEPVADLDPLARREFLKILLDEVADSGVTVVLSSHLLTDVERTCEYLVLLAASRVQLADSSEALLRRHRIATGPRAQAATLGSEHRVIHAEYSANRASLLVRTEHPISDPAWTVRPASMEELVLAYMSTNA</sequence>
<reference evidence="5 6" key="1">
    <citation type="submission" date="2024-09" db="EMBL/GenBank/DDBJ databases">
        <authorList>
            <person name="Sun Q."/>
            <person name="Mori K."/>
        </authorList>
    </citation>
    <scope>NUCLEOTIDE SEQUENCE [LARGE SCALE GENOMIC DNA]</scope>
    <source>
        <strain evidence="5 6">JCM 3307</strain>
    </source>
</reference>
<proteinExistence type="predicted"/>
<protein>
    <submittedName>
        <fullName evidence="5">ABC transporter ATP-binding protein</fullName>
    </submittedName>
</protein>
<dbReference type="InterPro" id="IPR027417">
    <property type="entry name" value="P-loop_NTPase"/>
</dbReference>
<dbReference type="InterPro" id="IPR003593">
    <property type="entry name" value="AAA+_ATPase"/>
</dbReference>